<dbReference type="InterPro" id="IPR044053">
    <property type="entry name" value="AsaB-like"/>
</dbReference>
<dbReference type="AlphaFoldDB" id="A0A0C2YF68"/>
<gene>
    <name evidence="3" type="ORF">M413DRAFT_35587</name>
</gene>
<evidence type="ECO:0000313" key="4">
    <source>
        <dbReference type="Proteomes" id="UP000053424"/>
    </source>
</evidence>
<sequence length="239" mass="27480">GIAPPNILRSGHQVELHDVRGVEDVLSMDINGFEIVRHTTSVQFEKFADDSAIRDVYLPECEELIKIKTGASLVKVFDHLVRRRDISEKPKSRQPGYGAHVDQSARGAQTRLLRHLERYDPDHLPRRYQIINLWRPLKGPIRDAPLAFADFRTVDKNDLVPSDLGYPDPEETMTLRYNPAQEWYYLRDQLPEEVWMFKIFDSEGGTATCAPHSSFLDPSFEGKGPFRQSIEIRALVCYD</sequence>
<evidence type="ECO:0000256" key="1">
    <source>
        <dbReference type="ARBA" id="ARBA00023604"/>
    </source>
</evidence>
<dbReference type="EMBL" id="KN831769">
    <property type="protein sequence ID" value="KIM48413.1"/>
    <property type="molecule type" value="Genomic_DNA"/>
</dbReference>
<feature type="non-terminal residue" evidence="3">
    <location>
        <position position="1"/>
    </location>
</feature>
<name>A0A0C2YF68_HEBCY</name>
<protein>
    <recommendedName>
        <fullName evidence="5">Methyltransferase</fullName>
    </recommendedName>
</protein>
<keyword evidence="4" id="KW-1185">Reference proteome</keyword>
<dbReference type="Proteomes" id="UP000053424">
    <property type="component" value="Unassembled WGS sequence"/>
</dbReference>
<dbReference type="GO" id="GO:0016491">
    <property type="term" value="F:oxidoreductase activity"/>
    <property type="evidence" value="ECO:0007669"/>
    <property type="project" value="InterPro"/>
</dbReference>
<dbReference type="PANTHER" id="PTHR34598:SF3">
    <property type="entry name" value="OXIDOREDUCTASE AN1597"/>
    <property type="match status" value="1"/>
</dbReference>
<accession>A0A0C2YF68</accession>
<feature type="region of interest" description="Disordered" evidence="2">
    <location>
        <begin position="87"/>
        <end position="106"/>
    </location>
</feature>
<feature type="non-terminal residue" evidence="3">
    <location>
        <position position="239"/>
    </location>
</feature>
<evidence type="ECO:0000256" key="2">
    <source>
        <dbReference type="SAM" id="MobiDB-lite"/>
    </source>
</evidence>
<comment type="similarity">
    <text evidence="1">Belongs to the asaB hydroxylase/desaturase family.</text>
</comment>
<dbReference type="OrthoDB" id="412788at2759"/>
<organism evidence="3 4">
    <name type="scientific">Hebeloma cylindrosporum</name>
    <dbReference type="NCBI Taxonomy" id="76867"/>
    <lineage>
        <taxon>Eukaryota</taxon>
        <taxon>Fungi</taxon>
        <taxon>Dikarya</taxon>
        <taxon>Basidiomycota</taxon>
        <taxon>Agaricomycotina</taxon>
        <taxon>Agaricomycetes</taxon>
        <taxon>Agaricomycetidae</taxon>
        <taxon>Agaricales</taxon>
        <taxon>Agaricineae</taxon>
        <taxon>Hymenogastraceae</taxon>
        <taxon>Hebeloma</taxon>
    </lineage>
</organism>
<dbReference type="STRING" id="686832.A0A0C2YF68"/>
<reference evidence="4" key="2">
    <citation type="submission" date="2015-01" db="EMBL/GenBank/DDBJ databases">
        <title>Evolutionary Origins and Diversification of the Mycorrhizal Mutualists.</title>
        <authorList>
            <consortium name="DOE Joint Genome Institute"/>
            <consortium name="Mycorrhizal Genomics Consortium"/>
            <person name="Kohler A."/>
            <person name="Kuo A."/>
            <person name="Nagy L.G."/>
            <person name="Floudas D."/>
            <person name="Copeland A."/>
            <person name="Barry K.W."/>
            <person name="Cichocki N."/>
            <person name="Veneault-Fourrey C."/>
            <person name="LaButti K."/>
            <person name="Lindquist E.A."/>
            <person name="Lipzen A."/>
            <person name="Lundell T."/>
            <person name="Morin E."/>
            <person name="Murat C."/>
            <person name="Riley R."/>
            <person name="Ohm R."/>
            <person name="Sun H."/>
            <person name="Tunlid A."/>
            <person name="Henrissat B."/>
            <person name="Grigoriev I.V."/>
            <person name="Hibbett D.S."/>
            <person name="Martin F."/>
        </authorList>
    </citation>
    <scope>NUCLEOTIDE SEQUENCE [LARGE SCALE GENOMIC DNA]</scope>
    <source>
        <strain evidence="4">h7</strain>
    </source>
</reference>
<dbReference type="PANTHER" id="PTHR34598">
    <property type="entry name" value="BLL6449 PROTEIN"/>
    <property type="match status" value="1"/>
</dbReference>
<evidence type="ECO:0000313" key="3">
    <source>
        <dbReference type="EMBL" id="KIM48413.1"/>
    </source>
</evidence>
<reference evidence="3 4" key="1">
    <citation type="submission" date="2014-04" db="EMBL/GenBank/DDBJ databases">
        <authorList>
            <consortium name="DOE Joint Genome Institute"/>
            <person name="Kuo A."/>
            <person name="Gay G."/>
            <person name="Dore J."/>
            <person name="Kohler A."/>
            <person name="Nagy L.G."/>
            <person name="Floudas D."/>
            <person name="Copeland A."/>
            <person name="Barry K.W."/>
            <person name="Cichocki N."/>
            <person name="Veneault-Fourrey C."/>
            <person name="LaButti K."/>
            <person name="Lindquist E.A."/>
            <person name="Lipzen A."/>
            <person name="Lundell T."/>
            <person name="Morin E."/>
            <person name="Murat C."/>
            <person name="Sun H."/>
            <person name="Tunlid A."/>
            <person name="Henrissat B."/>
            <person name="Grigoriev I.V."/>
            <person name="Hibbett D.S."/>
            <person name="Martin F."/>
            <person name="Nordberg H.P."/>
            <person name="Cantor M.N."/>
            <person name="Hua S.X."/>
        </authorList>
    </citation>
    <scope>NUCLEOTIDE SEQUENCE [LARGE SCALE GENOMIC DNA]</scope>
    <source>
        <strain evidence="4">h7</strain>
    </source>
</reference>
<evidence type="ECO:0008006" key="5">
    <source>
        <dbReference type="Google" id="ProtNLM"/>
    </source>
</evidence>
<dbReference type="NCBIfam" id="NF041278">
    <property type="entry name" value="CmcJ_NvfI_EfuI"/>
    <property type="match status" value="1"/>
</dbReference>
<dbReference type="HOGENOM" id="CLU_042688_1_1_1"/>
<proteinExistence type="inferred from homology"/>